<comment type="caution">
    <text evidence="1">The sequence shown here is derived from an EMBL/GenBank/DDBJ whole genome shotgun (WGS) entry which is preliminary data.</text>
</comment>
<evidence type="ECO:0000313" key="1">
    <source>
        <dbReference type="EMBL" id="GIL51432.1"/>
    </source>
</evidence>
<protein>
    <submittedName>
        <fullName evidence="1">Uncharacterized protein</fullName>
    </submittedName>
</protein>
<evidence type="ECO:0000313" key="2">
    <source>
        <dbReference type="Proteomes" id="UP000747399"/>
    </source>
</evidence>
<dbReference type="EMBL" id="BNCO01000011">
    <property type="protein sequence ID" value="GIL51432.1"/>
    <property type="molecule type" value="Genomic_DNA"/>
</dbReference>
<dbReference type="AlphaFoldDB" id="A0A8J4EXR2"/>
<sequence length="114" mass="12653">MHTAGSTLDLIHCNRLITPGKVVILSQEKHAVALLRVLATGDWLCNEEHQAHNPEFTMLIKFHRRINYNGTYLTTCSSPAVARTTIRAREARLQAVGLAGRDVARSIVAIDTTY</sequence>
<dbReference type="Proteomes" id="UP000747399">
    <property type="component" value="Unassembled WGS sequence"/>
</dbReference>
<keyword evidence="2" id="KW-1185">Reference proteome</keyword>
<reference evidence="1" key="1">
    <citation type="journal article" date="2021" name="Proc. Natl. Acad. Sci. U.S.A.">
        <title>Three genomes in the algal genus Volvox reveal the fate of a haploid sex-determining region after a transition to homothallism.</title>
        <authorList>
            <person name="Yamamoto K."/>
            <person name="Hamaji T."/>
            <person name="Kawai-Toyooka H."/>
            <person name="Matsuzaki R."/>
            <person name="Takahashi F."/>
            <person name="Nishimura Y."/>
            <person name="Kawachi M."/>
            <person name="Noguchi H."/>
            <person name="Minakuchi Y."/>
            <person name="Umen J.G."/>
            <person name="Toyoda A."/>
            <person name="Nozaki H."/>
        </authorList>
    </citation>
    <scope>NUCLEOTIDE SEQUENCE</scope>
    <source>
        <strain evidence="1">NIES-3780</strain>
    </source>
</reference>
<organism evidence="1 2">
    <name type="scientific">Volvox africanus</name>
    <dbReference type="NCBI Taxonomy" id="51714"/>
    <lineage>
        <taxon>Eukaryota</taxon>
        <taxon>Viridiplantae</taxon>
        <taxon>Chlorophyta</taxon>
        <taxon>core chlorophytes</taxon>
        <taxon>Chlorophyceae</taxon>
        <taxon>CS clade</taxon>
        <taxon>Chlamydomonadales</taxon>
        <taxon>Volvocaceae</taxon>
        <taxon>Volvox</taxon>
    </lineage>
</organism>
<gene>
    <name evidence="1" type="ORF">Vafri_7415</name>
</gene>
<name>A0A8J4EXR2_9CHLO</name>
<proteinExistence type="predicted"/>
<accession>A0A8J4EXR2</accession>